<dbReference type="SFLD" id="SFLDG01135">
    <property type="entry name" value="C1.5.6:_HAD__Beta-PGM__Phospha"/>
    <property type="match status" value="1"/>
</dbReference>
<keyword evidence="1" id="KW-0479">Metal-binding</keyword>
<keyword evidence="3" id="KW-1185">Reference proteome</keyword>
<dbReference type="RefSeq" id="WP_118646855.1">
    <property type="nucleotide sequence ID" value="NZ_CP060635.1"/>
</dbReference>
<dbReference type="InterPro" id="IPR050155">
    <property type="entry name" value="HAD-like_hydrolase_sf"/>
</dbReference>
<dbReference type="InterPro" id="IPR036412">
    <property type="entry name" value="HAD-like_sf"/>
</dbReference>
<dbReference type="SUPFAM" id="SSF56784">
    <property type="entry name" value="HAD-like"/>
    <property type="match status" value="1"/>
</dbReference>
<evidence type="ECO:0000256" key="1">
    <source>
        <dbReference type="HAMAP-Rule" id="MF_01375"/>
    </source>
</evidence>
<dbReference type="EMBL" id="CP060635">
    <property type="protein sequence ID" value="QNM09893.1"/>
    <property type="molecule type" value="Genomic_DNA"/>
</dbReference>
<dbReference type="InterPro" id="IPR006323">
    <property type="entry name" value="Phosphonoacetald_hydro"/>
</dbReference>
<comment type="cofactor">
    <cofactor evidence="1">
        <name>Mg(2+)</name>
        <dbReference type="ChEBI" id="CHEBI:18420"/>
    </cofactor>
    <text evidence="1">Binds 1 Mg(2+) ion per subunit.</text>
</comment>
<dbReference type="SFLD" id="SFLDG01129">
    <property type="entry name" value="C1.5:_HAD__Beta-PGM__Phosphata"/>
    <property type="match status" value="1"/>
</dbReference>
<keyword evidence="1" id="KW-0704">Schiff base</keyword>
<sequence length="258" mass="28972">MREIKTVIFDWAGTTVDYGCFAPVRAFMEIFKEYGVVPTIEEVRKPMGMLKIDHIRTMLGMERIAKAWQQAHGKLPGEEEVRQLFHIFEEKLLDILHLYGEPKPDTLEAVGRLREQGIAIGSTTGYTDRMMEIVTTAAEKKGFAPDVWFSPDSTGGKGRPWPYMIFRNMEALGARNVREVLKIGDTVADILEGKNAGVWTAGVIVGSSEMGLSEAEYNSMTEERREAECRRVAEVYERAGADKVYKTLKELADELTAG</sequence>
<dbReference type="HAMAP" id="MF_01375">
    <property type="entry name" value="PhnX"/>
    <property type="match status" value="1"/>
</dbReference>
<dbReference type="GO" id="GO:0006281">
    <property type="term" value="P:DNA repair"/>
    <property type="evidence" value="ECO:0007669"/>
    <property type="project" value="TreeGrafter"/>
</dbReference>
<accession>A0A7G9GGG1</accession>
<dbReference type="SFLD" id="SFLDS00003">
    <property type="entry name" value="Haloacid_Dehalogenase"/>
    <property type="match status" value="1"/>
</dbReference>
<dbReference type="GO" id="GO:0019700">
    <property type="term" value="P:organic phosphonate catabolic process"/>
    <property type="evidence" value="ECO:0007669"/>
    <property type="project" value="InterPro"/>
</dbReference>
<dbReference type="Gene3D" id="1.10.150.240">
    <property type="entry name" value="Putative phosphatase, domain 2"/>
    <property type="match status" value="1"/>
</dbReference>
<name>A0A7G9GGG1_9FIRM</name>
<dbReference type="EC" id="3.11.1.1" evidence="1"/>
<proteinExistence type="inferred from homology"/>
<organism evidence="2 3">
    <name type="scientific">Wansuia hejianensis</name>
    <dbReference type="NCBI Taxonomy" id="2763667"/>
    <lineage>
        <taxon>Bacteria</taxon>
        <taxon>Bacillati</taxon>
        <taxon>Bacillota</taxon>
        <taxon>Clostridia</taxon>
        <taxon>Lachnospirales</taxon>
        <taxon>Lachnospiraceae</taxon>
        <taxon>Wansuia</taxon>
    </lineage>
</organism>
<dbReference type="Proteomes" id="UP000515860">
    <property type="component" value="Chromosome"/>
</dbReference>
<dbReference type="GO" id="GO:0005829">
    <property type="term" value="C:cytosol"/>
    <property type="evidence" value="ECO:0007669"/>
    <property type="project" value="TreeGrafter"/>
</dbReference>
<reference evidence="2 3" key="1">
    <citation type="submission" date="2020-08" db="EMBL/GenBank/DDBJ databases">
        <authorList>
            <person name="Liu C."/>
            <person name="Sun Q."/>
        </authorList>
    </citation>
    <scope>NUCLEOTIDE SEQUENCE [LARGE SCALE GENOMIC DNA]</scope>
    <source>
        <strain evidence="2 3">NSJ-29</strain>
    </source>
</reference>
<comment type="function">
    <text evidence="1">Involved in phosphonate degradation.</text>
</comment>
<feature type="binding site" evidence="1">
    <location>
        <position position="185"/>
    </location>
    <ligand>
        <name>Mg(2+)</name>
        <dbReference type="ChEBI" id="CHEBI:18420"/>
    </ligand>
</feature>
<dbReference type="GO" id="GO:0008967">
    <property type="term" value="F:phosphoglycolate phosphatase activity"/>
    <property type="evidence" value="ECO:0007669"/>
    <property type="project" value="TreeGrafter"/>
</dbReference>
<protein>
    <recommendedName>
        <fullName evidence="1">Phosphonoacetaldehyde hydrolase</fullName>
        <shortName evidence="1">Phosphonatase</shortName>
        <ecNumber evidence="1">3.11.1.1</ecNumber>
    </recommendedName>
    <alternativeName>
        <fullName evidence="1">Phosphonoacetaldehyde phosphonohydrolase</fullName>
    </alternativeName>
</protein>
<dbReference type="InterPro" id="IPR023214">
    <property type="entry name" value="HAD_sf"/>
</dbReference>
<keyword evidence="1" id="KW-0460">Magnesium</keyword>
<dbReference type="PANTHER" id="PTHR43434:SF19">
    <property type="entry name" value="PHOSPHONOACETALDEHYDE HYDROLASE"/>
    <property type="match status" value="1"/>
</dbReference>
<dbReference type="NCBIfam" id="TIGR01422">
    <property type="entry name" value="phosphonatase"/>
    <property type="match status" value="1"/>
</dbReference>
<feature type="active site" description="Nucleophile" evidence="1">
    <location>
        <position position="10"/>
    </location>
</feature>
<dbReference type="InterPro" id="IPR023198">
    <property type="entry name" value="PGP-like_dom2"/>
</dbReference>
<keyword evidence="1 2" id="KW-0378">Hydrolase</keyword>
<dbReference type="PANTHER" id="PTHR43434">
    <property type="entry name" value="PHOSPHOGLYCOLATE PHOSPHATASE"/>
    <property type="match status" value="1"/>
</dbReference>
<gene>
    <name evidence="1" type="primary">phnX</name>
    <name evidence="2" type="ORF">H9Q79_06325</name>
</gene>
<feature type="binding site" evidence="1">
    <location>
        <position position="10"/>
    </location>
    <ligand>
        <name>Mg(2+)</name>
        <dbReference type="ChEBI" id="CHEBI:18420"/>
    </ligand>
</feature>
<dbReference type="GO" id="GO:0000287">
    <property type="term" value="F:magnesium ion binding"/>
    <property type="evidence" value="ECO:0007669"/>
    <property type="project" value="UniProtKB-UniRule"/>
</dbReference>
<dbReference type="GO" id="GO:0050194">
    <property type="term" value="F:phosphonoacetaldehyde hydrolase activity"/>
    <property type="evidence" value="ECO:0007669"/>
    <property type="project" value="UniProtKB-UniRule"/>
</dbReference>
<dbReference type="Pfam" id="PF00702">
    <property type="entry name" value="Hydrolase"/>
    <property type="match status" value="1"/>
</dbReference>
<dbReference type="KEGG" id="whj:H9Q79_06325"/>
<evidence type="ECO:0000313" key="2">
    <source>
        <dbReference type="EMBL" id="QNM09893.1"/>
    </source>
</evidence>
<dbReference type="Gene3D" id="3.40.50.1000">
    <property type="entry name" value="HAD superfamily/HAD-like"/>
    <property type="match status" value="1"/>
</dbReference>
<comment type="catalytic activity">
    <reaction evidence="1">
        <text>phosphonoacetaldehyde + H2O = acetaldehyde + phosphate + H(+)</text>
        <dbReference type="Rhea" id="RHEA:18905"/>
        <dbReference type="ChEBI" id="CHEBI:15343"/>
        <dbReference type="ChEBI" id="CHEBI:15377"/>
        <dbReference type="ChEBI" id="CHEBI:15378"/>
        <dbReference type="ChEBI" id="CHEBI:43474"/>
        <dbReference type="ChEBI" id="CHEBI:58383"/>
        <dbReference type="EC" id="3.11.1.1"/>
    </reaction>
</comment>
<evidence type="ECO:0000313" key="3">
    <source>
        <dbReference type="Proteomes" id="UP000515860"/>
    </source>
</evidence>
<feature type="binding site" evidence="1">
    <location>
        <position position="12"/>
    </location>
    <ligand>
        <name>Mg(2+)</name>
        <dbReference type="ChEBI" id="CHEBI:18420"/>
    </ligand>
</feature>
<dbReference type="AlphaFoldDB" id="A0A7G9GGG1"/>
<comment type="subunit">
    <text evidence="1">Homodimer.</text>
</comment>
<comment type="similarity">
    <text evidence="1">Belongs to the HAD-like hydrolase superfamily. PhnX family.</text>
</comment>
<feature type="active site" description="Schiff-base intermediate with substrate" evidence="1">
    <location>
        <position position="51"/>
    </location>
</feature>